<feature type="compositionally biased region" description="Gly residues" evidence="1">
    <location>
        <begin position="349"/>
        <end position="359"/>
    </location>
</feature>
<feature type="compositionally biased region" description="Polar residues" evidence="1">
    <location>
        <begin position="135"/>
        <end position="146"/>
    </location>
</feature>
<dbReference type="OrthoDB" id="338816at2759"/>
<dbReference type="VEuPathDB" id="FungiDB:F503_06053"/>
<dbReference type="PANTHER" id="PTHR12963">
    <property type="entry name" value="THYROID RECEPTOR INTERACTING PROTEIN RELATED"/>
    <property type="match status" value="1"/>
</dbReference>
<dbReference type="HOGENOM" id="CLU_027500_1_0_1"/>
<dbReference type="PANTHER" id="PTHR12963:SF4">
    <property type="entry name" value="ACTIVATING SIGNAL COINTEGRATOR 1"/>
    <property type="match status" value="1"/>
</dbReference>
<gene>
    <name evidence="3" type="ORF">F503_06053</name>
</gene>
<proteinExistence type="predicted"/>
<organism evidence="3 4">
    <name type="scientific">Ophiostoma piceae (strain UAMH 11346)</name>
    <name type="common">Sap stain fungus</name>
    <dbReference type="NCBI Taxonomy" id="1262450"/>
    <lineage>
        <taxon>Eukaryota</taxon>
        <taxon>Fungi</taxon>
        <taxon>Dikarya</taxon>
        <taxon>Ascomycota</taxon>
        <taxon>Pezizomycotina</taxon>
        <taxon>Sordariomycetes</taxon>
        <taxon>Sordariomycetidae</taxon>
        <taxon>Ophiostomatales</taxon>
        <taxon>Ophiostomataceae</taxon>
        <taxon>Ophiostoma</taxon>
    </lineage>
</organism>
<keyword evidence="4" id="KW-1185">Reference proteome</keyword>
<dbReference type="eggNOG" id="KOG2845">
    <property type="taxonomic scope" value="Eukaryota"/>
</dbReference>
<dbReference type="GO" id="GO:0180022">
    <property type="term" value="C:RQC-trigger complex"/>
    <property type="evidence" value="ECO:0007669"/>
    <property type="project" value="InterPro"/>
</dbReference>
<dbReference type="GO" id="GO:0008270">
    <property type="term" value="F:zinc ion binding"/>
    <property type="evidence" value="ECO:0007669"/>
    <property type="project" value="InterPro"/>
</dbReference>
<sequence length="671" mass="71429">MSKAQLSRLIDLPDDALDQVIDYARTLSKPAAVEHFSNLLGHSPAAIEFISAFNSRGRSGPAPTPTPAQAATPTPSASLPEPAPQHQRKKKKKAPLHTPPARQVANLAPSGAVYNKKNIEDDYMGGGGGKGRSGPSTPLPSVSGSGIQRGASPAQPQSQKAPPPPPQQQQPQQPQQTQKARSSGGSLISDALAPKPKKTASSSSGNGGGKSATVTKISITGGTAMHGAATALSDLETAIRTLEISTNPVLRDAKGSKSKNGSTNEADDVDSRRCNCVGTRHPLQTAAPNCTSCGKVICVKEGLGPCTFCGTALLSSDDIQAMIKALRAERGRERMAADREAHQKPAFTGPGGSSARGGAGAHMIAGKTKWGGDDDGFVSLQEAARKADDAQKDAAAKARAHRDKLLAYQAENAQRTTVRDEAADYDVGDALAAESGGFGRNLWASPEERAHKLRQQQKLLREMEWNARPEYEKRQQVLSIDVTGRKVFRKVVAVERPPSPEGVDGVYSDNENDEYGVGKHGAVLTDADGNKGSARSGGTFSNNPLLGKMIKPVYDAQGRAEKEREIEREKQRERDIELRREQKREQKKEDKENKKSGKGKAKADDKPGGKVEGNAKAEEQPEALHLRGRADDPNAATRWRRVQDDIDNEAVILDGGIYGSAPPVVDEPECG</sequence>
<feature type="compositionally biased region" description="Low complexity" evidence="1">
    <location>
        <begin position="67"/>
        <end position="80"/>
    </location>
</feature>
<evidence type="ECO:0000313" key="3">
    <source>
        <dbReference type="EMBL" id="EPE10958.1"/>
    </source>
</evidence>
<feature type="domain" description="TRIP4/RQT4 C2HC5-type zinc finger" evidence="2">
    <location>
        <begin position="272"/>
        <end position="323"/>
    </location>
</feature>
<dbReference type="STRING" id="1262450.S3CW57"/>
<name>S3CW57_OPHP1</name>
<dbReference type="GO" id="GO:0072344">
    <property type="term" value="P:rescue of stalled ribosome"/>
    <property type="evidence" value="ECO:0007669"/>
    <property type="project" value="InterPro"/>
</dbReference>
<evidence type="ECO:0000256" key="1">
    <source>
        <dbReference type="SAM" id="MobiDB-lite"/>
    </source>
</evidence>
<feature type="region of interest" description="Disordered" evidence="1">
    <location>
        <begin position="56"/>
        <end position="211"/>
    </location>
</feature>
<dbReference type="Pfam" id="PF06221">
    <property type="entry name" value="zf-C2HC5"/>
    <property type="match status" value="1"/>
</dbReference>
<protein>
    <submittedName>
        <fullName evidence="3">C2hc5 finger protein</fullName>
    </submittedName>
</protein>
<feature type="compositionally biased region" description="Low complexity" evidence="1">
    <location>
        <begin position="169"/>
        <end position="180"/>
    </location>
</feature>
<feature type="region of interest" description="Disordered" evidence="1">
    <location>
        <begin position="520"/>
        <end position="637"/>
    </location>
</feature>
<dbReference type="Proteomes" id="UP000016923">
    <property type="component" value="Unassembled WGS sequence"/>
</dbReference>
<evidence type="ECO:0000259" key="2">
    <source>
        <dbReference type="Pfam" id="PF06221"/>
    </source>
</evidence>
<reference evidence="3 4" key="1">
    <citation type="journal article" date="2013" name="BMC Genomics">
        <title>The genome and transcriptome of the pine saprophyte Ophiostoma piceae, and a comparison with the bark beetle-associated pine pathogen Grosmannia clavigera.</title>
        <authorList>
            <person name="Haridas S."/>
            <person name="Wang Y."/>
            <person name="Lim L."/>
            <person name="Massoumi Alamouti S."/>
            <person name="Jackman S."/>
            <person name="Docking R."/>
            <person name="Robertson G."/>
            <person name="Birol I."/>
            <person name="Bohlmann J."/>
            <person name="Breuil C."/>
        </authorList>
    </citation>
    <scope>NUCLEOTIDE SEQUENCE [LARGE SCALE GENOMIC DNA]</scope>
    <source>
        <strain evidence="3 4">UAMH 11346</strain>
    </source>
</reference>
<dbReference type="InterPro" id="IPR009349">
    <property type="entry name" value="TRIP4/RQT4_C2HC5_Znf"/>
</dbReference>
<accession>S3CW57</accession>
<dbReference type="InterPro" id="IPR039128">
    <property type="entry name" value="TRIP4-like"/>
</dbReference>
<evidence type="ECO:0000313" key="4">
    <source>
        <dbReference type="Proteomes" id="UP000016923"/>
    </source>
</evidence>
<dbReference type="OMA" id="LANDKWA"/>
<feature type="compositionally biased region" description="Low complexity" evidence="1">
    <location>
        <begin position="151"/>
        <end position="160"/>
    </location>
</feature>
<feature type="region of interest" description="Disordered" evidence="1">
    <location>
        <begin position="250"/>
        <end position="270"/>
    </location>
</feature>
<dbReference type="GO" id="GO:0045893">
    <property type="term" value="P:positive regulation of DNA-templated transcription"/>
    <property type="evidence" value="ECO:0007669"/>
    <property type="project" value="TreeGrafter"/>
</dbReference>
<dbReference type="EMBL" id="KE148146">
    <property type="protein sequence ID" value="EPE10958.1"/>
    <property type="molecule type" value="Genomic_DNA"/>
</dbReference>
<feature type="compositionally biased region" description="Basic and acidic residues" evidence="1">
    <location>
        <begin position="558"/>
        <end position="632"/>
    </location>
</feature>
<feature type="region of interest" description="Disordered" evidence="1">
    <location>
        <begin position="339"/>
        <end position="359"/>
    </location>
</feature>
<dbReference type="GO" id="GO:0005634">
    <property type="term" value="C:nucleus"/>
    <property type="evidence" value="ECO:0007669"/>
    <property type="project" value="InterPro"/>
</dbReference>
<feature type="compositionally biased region" description="Basic residues" evidence="1">
    <location>
        <begin position="86"/>
        <end position="95"/>
    </location>
</feature>
<dbReference type="AlphaFoldDB" id="S3CW57"/>